<dbReference type="HOGENOM" id="CLU_1707901_0_0_7"/>
<feature type="domain" description="FAS1-like dehydratase" evidence="1">
    <location>
        <begin position="2"/>
        <end position="125"/>
    </location>
</feature>
<dbReference type="Pfam" id="PF13452">
    <property type="entry name" value="FAS1_DH_region"/>
    <property type="match status" value="1"/>
</dbReference>
<accession>W4M1G3</accession>
<dbReference type="SUPFAM" id="SSF54637">
    <property type="entry name" value="Thioesterase/thiol ester dehydrase-isomerase"/>
    <property type="match status" value="1"/>
</dbReference>
<name>W4M1G3_9BACT</name>
<organism evidence="2 3">
    <name type="scientific">Candidatus Entotheonella gemina</name>
    <dbReference type="NCBI Taxonomy" id="1429439"/>
    <lineage>
        <taxon>Bacteria</taxon>
        <taxon>Pseudomonadati</taxon>
        <taxon>Nitrospinota/Tectimicrobiota group</taxon>
        <taxon>Candidatus Tectimicrobiota</taxon>
        <taxon>Candidatus Entotheonellia</taxon>
        <taxon>Candidatus Entotheonellales</taxon>
        <taxon>Candidatus Entotheonellaceae</taxon>
        <taxon>Candidatus Entotheonella</taxon>
    </lineage>
</organism>
<dbReference type="CDD" id="cd03441">
    <property type="entry name" value="R_hydratase_like"/>
    <property type="match status" value="1"/>
</dbReference>
<dbReference type="EMBL" id="AZHX01001323">
    <property type="protein sequence ID" value="ETX04035.1"/>
    <property type="molecule type" value="Genomic_DNA"/>
</dbReference>
<evidence type="ECO:0000313" key="3">
    <source>
        <dbReference type="Proteomes" id="UP000019140"/>
    </source>
</evidence>
<dbReference type="Gene3D" id="3.10.129.10">
    <property type="entry name" value="Hotdog Thioesterase"/>
    <property type="match status" value="1"/>
</dbReference>
<evidence type="ECO:0000313" key="2">
    <source>
        <dbReference type="EMBL" id="ETX04035.1"/>
    </source>
</evidence>
<dbReference type="Proteomes" id="UP000019140">
    <property type="component" value="Unassembled WGS sequence"/>
</dbReference>
<comment type="caution">
    <text evidence="2">The sequence shown here is derived from an EMBL/GenBank/DDBJ whole genome shotgun (WGS) entry which is preliminary data.</text>
</comment>
<keyword evidence="3" id="KW-1185">Reference proteome</keyword>
<dbReference type="InterPro" id="IPR039569">
    <property type="entry name" value="FAS1-like_DH_region"/>
</dbReference>
<dbReference type="InterPro" id="IPR029069">
    <property type="entry name" value="HotDog_dom_sf"/>
</dbReference>
<protein>
    <recommendedName>
        <fullName evidence="1">FAS1-like dehydratase domain-containing protein</fullName>
    </recommendedName>
</protein>
<reference evidence="2 3" key="1">
    <citation type="journal article" date="2014" name="Nature">
        <title>An environmental bacterial taxon with a large and distinct metabolic repertoire.</title>
        <authorList>
            <person name="Wilson M.C."/>
            <person name="Mori T."/>
            <person name="Ruckert C."/>
            <person name="Uria A.R."/>
            <person name="Helf M.J."/>
            <person name="Takada K."/>
            <person name="Gernert C."/>
            <person name="Steffens U.A."/>
            <person name="Heycke N."/>
            <person name="Schmitt S."/>
            <person name="Rinke C."/>
            <person name="Helfrich E.J."/>
            <person name="Brachmann A.O."/>
            <person name="Gurgui C."/>
            <person name="Wakimoto T."/>
            <person name="Kracht M."/>
            <person name="Crusemann M."/>
            <person name="Hentschel U."/>
            <person name="Abe I."/>
            <person name="Matsunaga S."/>
            <person name="Kalinowski J."/>
            <person name="Takeyama H."/>
            <person name="Piel J."/>
        </authorList>
    </citation>
    <scope>NUCLEOTIDE SEQUENCE [LARGE SCALE GENOMIC DNA]</scope>
    <source>
        <strain evidence="3">TSY2</strain>
    </source>
</reference>
<feature type="non-terminal residue" evidence="2">
    <location>
        <position position="1"/>
    </location>
</feature>
<gene>
    <name evidence="2" type="ORF">ETSY2_31160</name>
</gene>
<dbReference type="AlphaFoldDB" id="W4M1G3"/>
<evidence type="ECO:0000259" key="1">
    <source>
        <dbReference type="Pfam" id="PF13452"/>
    </source>
</evidence>
<proteinExistence type="predicted"/>
<sequence length="153" mass="17311">GRASIRKFALALDDANPHYVDGETARQSKYGDVIAPPTFVCETWQYYRGQLDEQGGFTDRLEMPEGQPIRASNDYIFHRPLRPDDIITASWKIRDIYAKGGRSGPLLFVVVSITYTNQHGDCLAENEETLVYRLTEPANSPERHGHAQEEARS</sequence>